<reference evidence="1 2" key="1">
    <citation type="journal article" date="2008" name="Int. J. Syst. Evol. Microbiol.">
        <title>Luteimonas marina sp. nov., isolated from seawater.</title>
        <authorList>
            <person name="Baik K.S."/>
            <person name="Park S.C."/>
            <person name="Kim M.S."/>
            <person name="Kim E.M."/>
            <person name="Park C."/>
            <person name="Chun J."/>
            <person name="Seong C.N."/>
        </authorList>
    </citation>
    <scope>NUCLEOTIDE SEQUENCE [LARGE SCALE GENOMIC DNA]</scope>
    <source>
        <strain evidence="1 2">FR1330</strain>
    </source>
</reference>
<evidence type="ECO:0000313" key="2">
    <source>
        <dbReference type="Proteomes" id="UP000319980"/>
    </source>
</evidence>
<dbReference type="Proteomes" id="UP000319980">
    <property type="component" value="Unassembled WGS sequence"/>
</dbReference>
<protein>
    <submittedName>
        <fullName evidence="1">Uncharacterized protein</fullName>
    </submittedName>
</protein>
<evidence type="ECO:0000313" key="1">
    <source>
        <dbReference type="EMBL" id="TWT18548.1"/>
    </source>
</evidence>
<accession>A0A5C5TYS1</accession>
<organism evidence="1 2">
    <name type="scientific">Luteimonas marina</name>
    <dbReference type="NCBI Taxonomy" id="488485"/>
    <lineage>
        <taxon>Bacteria</taxon>
        <taxon>Pseudomonadati</taxon>
        <taxon>Pseudomonadota</taxon>
        <taxon>Gammaproteobacteria</taxon>
        <taxon>Lysobacterales</taxon>
        <taxon>Lysobacteraceae</taxon>
        <taxon>Luteimonas</taxon>
    </lineage>
</organism>
<comment type="caution">
    <text evidence="1">The sequence shown here is derived from an EMBL/GenBank/DDBJ whole genome shotgun (WGS) entry which is preliminary data.</text>
</comment>
<dbReference type="AlphaFoldDB" id="A0A5C5TYS1"/>
<sequence length="74" mass="7983">MIPPLCAVIPTKAGIHFDSRFAAEKEVKTAFFPKAKMDDQRFALLKGTSRFRGNDGAGVFECLAGSTAMETGDD</sequence>
<keyword evidence="2" id="KW-1185">Reference proteome</keyword>
<dbReference type="RefSeq" id="WP_146388653.1">
    <property type="nucleotide sequence ID" value="NZ_VOHK01000006.1"/>
</dbReference>
<dbReference type="EMBL" id="VOHK01000006">
    <property type="protein sequence ID" value="TWT18548.1"/>
    <property type="molecule type" value="Genomic_DNA"/>
</dbReference>
<name>A0A5C5TYS1_9GAMM</name>
<gene>
    <name evidence="1" type="ORF">FQY83_14315</name>
</gene>
<proteinExistence type="predicted"/>